<dbReference type="Proteomes" id="UP000580474">
    <property type="component" value="Unassembled WGS sequence"/>
</dbReference>
<comment type="caution">
    <text evidence="1">The sequence shown here is derived from an EMBL/GenBank/DDBJ whole genome shotgun (WGS) entry which is preliminary data.</text>
</comment>
<keyword evidence="2" id="KW-1185">Reference proteome</keyword>
<gene>
    <name evidence="1" type="ORF">BJ969_001997</name>
</gene>
<organism evidence="1 2">
    <name type="scientific">Saccharopolyspora gloriosae</name>
    <dbReference type="NCBI Taxonomy" id="455344"/>
    <lineage>
        <taxon>Bacteria</taxon>
        <taxon>Bacillati</taxon>
        <taxon>Actinomycetota</taxon>
        <taxon>Actinomycetes</taxon>
        <taxon>Pseudonocardiales</taxon>
        <taxon>Pseudonocardiaceae</taxon>
        <taxon>Saccharopolyspora</taxon>
    </lineage>
</organism>
<dbReference type="Gene3D" id="1.20.120.450">
    <property type="entry name" value="dinb family like domain"/>
    <property type="match status" value="1"/>
</dbReference>
<proteinExistence type="predicted"/>
<dbReference type="AlphaFoldDB" id="A0A840NHY2"/>
<dbReference type="InterPro" id="IPR034660">
    <property type="entry name" value="DinB/YfiT-like"/>
</dbReference>
<sequence length="168" mass="18658">MTSADVLVDGYDRIREAVHGATRKLGEDELVLRVDPQANSIAWLIWHLTRVQDDHLAGAAGTEQVWFTQGWRDRFDLPFDDLDIGYGHSSEQVAQVRAEAELLLGYHDSVHERTVSYVAGLSDADLDEVIDADWTPPVTRGVRLVSVLADGLQHAGQAAFIRGIAERR</sequence>
<reference evidence="1 2" key="1">
    <citation type="submission" date="2020-08" db="EMBL/GenBank/DDBJ databases">
        <title>Sequencing the genomes of 1000 actinobacteria strains.</title>
        <authorList>
            <person name="Klenk H.-P."/>
        </authorList>
    </citation>
    <scope>NUCLEOTIDE SEQUENCE [LARGE SCALE GENOMIC DNA]</scope>
    <source>
        <strain evidence="1 2">DSM 45582</strain>
    </source>
</reference>
<accession>A0A840NHY2</accession>
<name>A0A840NHY2_9PSEU</name>
<dbReference type="RefSeq" id="WP_184478669.1">
    <property type="nucleotide sequence ID" value="NZ_JACHIV010000001.1"/>
</dbReference>
<dbReference type="SUPFAM" id="SSF109854">
    <property type="entry name" value="DinB/YfiT-like putative metalloenzymes"/>
    <property type="match status" value="1"/>
</dbReference>
<dbReference type="InterPro" id="IPR007061">
    <property type="entry name" value="MST-like"/>
</dbReference>
<dbReference type="NCBIfam" id="NF047843">
    <property type="entry name" value="MST_Rv0443"/>
    <property type="match status" value="1"/>
</dbReference>
<dbReference type="EMBL" id="JACHIV010000001">
    <property type="protein sequence ID" value="MBB5068909.1"/>
    <property type="molecule type" value="Genomic_DNA"/>
</dbReference>
<evidence type="ECO:0000313" key="2">
    <source>
        <dbReference type="Proteomes" id="UP000580474"/>
    </source>
</evidence>
<dbReference type="Pfam" id="PF04978">
    <property type="entry name" value="MST"/>
    <property type="match status" value="1"/>
</dbReference>
<evidence type="ECO:0000313" key="1">
    <source>
        <dbReference type="EMBL" id="MBB5068909.1"/>
    </source>
</evidence>
<protein>
    <submittedName>
        <fullName evidence="1">Putative damage-inducible protein DinB</fullName>
    </submittedName>
</protein>